<protein>
    <submittedName>
        <fullName evidence="3">Phage EaA protein</fullName>
    </submittedName>
</protein>
<reference evidence="3" key="1">
    <citation type="submission" date="2018-09" db="EMBL/GenBank/DDBJ databases">
        <title>Escherichia coli strain SCEC128 plasmid pSCEC128.</title>
        <authorList>
            <person name="Xiang R."/>
            <person name="Wang H."/>
        </authorList>
    </citation>
    <scope>NUCLEOTIDE SEQUENCE</scope>
    <source>
        <strain evidence="3">SCEC128</strain>
        <plasmid evidence="3">pSCEC128</plasmid>
    </source>
</reference>
<evidence type="ECO:0000259" key="2">
    <source>
        <dbReference type="Pfam" id="PF04448"/>
    </source>
</evidence>
<accession>A0A3G2C8P6</accession>
<feature type="region of interest" description="Disordered" evidence="1">
    <location>
        <begin position="274"/>
        <end position="297"/>
    </location>
</feature>
<organism evidence="3">
    <name type="scientific">Escherichia coli</name>
    <dbReference type="NCBI Taxonomy" id="562"/>
    <lineage>
        <taxon>Bacteria</taxon>
        <taxon>Pseudomonadati</taxon>
        <taxon>Pseudomonadota</taxon>
        <taxon>Gammaproteobacteria</taxon>
        <taxon>Enterobacterales</taxon>
        <taxon>Enterobacteriaceae</taxon>
        <taxon>Escherichia</taxon>
    </lineage>
</organism>
<evidence type="ECO:0000313" key="3">
    <source>
        <dbReference type="EMBL" id="AYM48982.1"/>
    </source>
</evidence>
<dbReference type="InterPro" id="IPR007539">
    <property type="entry name" value="DUF551"/>
</dbReference>
<name>A0A3G2C8P6_ECOLX</name>
<evidence type="ECO:0000256" key="1">
    <source>
        <dbReference type="SAM" id="MobiDB-lite"/>
    </source>
</evidence>
<dbReference type="Pfam" id="PF04448">
    <property type="entry name" value="DUF551"/>
    <property type="match status" value="1"/>
</dbReference>
<geneLocation type="plasmid" evidence="3">
    <name>pSCEC128</name>
</geneLocation>
<dbReference type="EMBL" id="MH844525">
    <property type="protein sequence ID" value="AYM48982.1"/>
    <property type="molecule type" value="Genomic_DNA"/>
</dbReference>
<dbReference type="AlphaFoldDB" id="A0A3G2C8P6"/>
<sequence length="410" mass="45219">MTTITKGRLLTIKQWRETYGPGSNVVLPAEEAEELARIALVSLEAEPVAKIIAHYPLGVDVGKQKFVQAIGELPDFGGYLFAAPPAPIVPEEATPENVEMLSGYVSTYKLTDSERDIAAEIWNACRAAMLQSGNFRENKNSSTNNFREIAETSTNYPAIPSEVLSAILKVARIRADFDDFDGDRRGIGDCLDEAEQELIVTINKYASQLAAEPIAANDVREQQTAVPPVPEIQADVAQAIENLKQKLVECNRYNYCADAVKGVEDACRAVSYSQADNQPASGNQAAESNRDNEWTGNPDIDNAIIMLDRIDTLENCDDDRIEAVKAVLRRLAGNYPVIPDGWISCSERMPENIPGSCKEYLVFDGLNNKVHHDYWVVPDGDSAPVASFWNHYGAHVTHWMPLPEPPQEAK</sequence>
<keyword evidence="3" id="KW-0614">Plasmid</keyword>
<feature type="domain" description="DUF551" evidence="2">
    <location>
        <begin position="341"/>
        <end position="407"/>
    </location>
</feature>
<proteinExistence type="predicted"/>
<feature type="compositionally biased region" description="Polar residues" evidence="1">
    <location>
        <begin position="274"/>
        <end position="287"/>
    </location>
</feature>